<dbReference type="PATRIC" id="fig|61647.15.peg.2162"/>
<comment type="caution">
    <text evidence="1">The sequence shown here is derived from an EMBL/GenBank/DDBJ whole genome shotgun (WGS) entry which is preliminary data.</text>
</comment>
<evidence type="ECO:0000313" key="1">
    <source>
        <dbReference type="EMBL" id="KMK12091.1"/>
    </source>
</evidence>
<dbReference type="eggNOG" id="COG4972">
    <property type="taxonomic scope" value="Bacteria"/>
</dbReference>
<protein>
    <recommendedName>
        <fullName evidence="3">Pilus assembly protein</fullName>
    </recommendedName>
</protein>
<dbReference type="EMBL" id="LDZF01000021">
    <property type="protein sequence ID" value="KMK12091.1"/>
    <property type="molecule type" value="Genomic_DNA"/>
</dbReference>
<dbReference type="STRING" id="61647.LG71_02910"/>
<dbReference type="AlphaFoldDB" id="A0A0J5KX20"/>
<dbReference type="InterPro" id="IPR043129">
    <property type="entry name" value="ATPase_NBD"/>
</dbReference>
<gene>
    <name evidence="1" type="ORF">ABW06_18155</name>
</gene>
<name>A0A0J5KX20_PLUGE</name>
<evidence type="ECO:0008006" key="3">
    <source>
        <dbReference type="Google" id="ProtNLM"/>
    </source>
</evidence>
<dbReference type="RefSeq" id="WP_048279990.1">
    <property type="nucleotide sequence ID" value="NZ_LDZF01000021.1"/>
</dbReference>
<sequence>MAYRYWQAGLHIQRDAMVCVALQQGRSGWGLRRWWWQQNAPDATDVQRIVTLRQWRREMPLQHRVAVAFPAAGTIKRTLPAPGLTLRDSEQSQWITSSMAQQLEMPAGALACDYHDVAHRGLRVTAARQQEVVRLYRLARDAGLRVGSVTPDASALQYYFPWLTDSAAGLSWFDGEQWLWATREDWGCGAEPAPDAIRCGSDADGFDPWRCLSQLQPPLPEAGDRFTIALALALAGRCRVQAG</sequence>
<reference evidence="1 2" key="1">
    <citation type="submission" date="2015-05" db="EMBL/GenBank/DDBJ databases">
        <title>Genome sequences of Pluralibacter gergoviae.</title>
        <authorList>
            <person name="Greninger A.L."/>
            <person name="Miller S."/>
        </authorList>
    </citation>
    <scope>NUCLEOTIDE SEQUENCE [LARGE SCALE GENOMIC DNA]</scope>
    <source>
        <strain evidence="1 2">JS81F13</strain>
    </source>
</reference>
<proteinExistence type="predicted"/>
<dbReference type="SUPFAM" id="SSF53067">
    <property type="entry name" value="Actin-like ATPase domain"/>
    <property type="match status" value="1"/>
</dbReference>
<dbReference type="Proteomes" id="UP000036196">
    <property type="component" value="Unassembled WGS sequence"/>
</dbReference>
<evidence type="ECO:0000313" key="2">
    <source>
        <dbReference type="Proteomes" id="UP000036196"/>
    </source>
</evidence>
<organism evidence="1 2">
    <name type="scientific">Pluralibacter gergoviae</name>
    <name type="common">Enterobacter gergoviae</name>
    <dbReference type="NCBI Taxonomy" id="61647"/>
    <lineage>
        <taxon>Bacteria</taxon>
        <taxon>Pseudomonadati</taxon>
        <taxon>Pseudomonadota</taxon>
        <taxon>Gammaproteobacteria</taxon>
        <taxon>Enterobacterales</taxon>
        <taxon>Enterobacteriaceae</taxon>
        <taxon>Pluralibacter</taxon>
    </lineage>
</organism>
<accession>A0A0J5KX20</accession>
<keyword evidence="2" id="KW-1185">Reference proteome</keyword>